<comment type="caution">
    <text evidence="1">The sequence shown here is derived from an EMBL/GenBank/DDBJ whole genome shotgun (WGS) entry which is preliminary data.</text>
</comment>
<reference evidence="2" key="1">
    <citation type="submission" date="2017-09" db="EMBL/GenBank/DDBJ databases">
        <title>Depth-based differentiation of microbial function through sediment-hosted aquifers and enrichment of novel symbionts in the deep terrestrial subsurface.</title>
        <authorList>
            <person name="Probst A.J."/>
            <person name="Ladd B."/>
            <person name="Jarett J.K."/>
            <person name="Geller-Mcgrath D.E."/>
            <person name="Sieber C.M.K."/>
            <person name="Emerson J.B."/>
            <person name="Anantharaman K."/>
            <person name="Thomas B.C."/>
            <person name="Malmstrom R."/>
            <person name="Stieglmeier M."/>
            <person name="Klingl A."/>
            <person name="Woyke T."/>
            <person name="Ryan C.M."/>
            <person name="Banfield J.F."/>
        </authorList>
    </citation>
    <scope>NUCLEOTIDE SEQUENCE [LARGE SCALE GENOMIC DNA]</scope>
</reference>
<proteinExistence type="predicted"/>
<feature type="non-terminal residue" evidence="1">
    <location>
        <position position="105"/>
    </location>
</feature>
<protein>
    <submittedName>
        <fullName evidence="1">Uncharacterized protein</fullName>
    </submittedName>
</protein>
<organism evidence="1 2">
    <name type="scientific">Candidatus Tagabacteria bacterium CG10_big_fil_rev_8_21_14_0_10_40_13</name>
    <dbReference type="NCBI Taxonomy" id="1975022"/>
    <lineage>
        <taxon>Bacteria</taxon>
        <taxon>Candidatus Tagaibacteriota</taxon>
    </lineage>
</organism>
<sequence length="105" mass="12007">MMSPDLPKLNMLTLHLLAVLNQTHILLLGQCLQLQALLWTIMFTKLDLQGQRPMSQLTLFPTSPLIKKALMFSILKVLIVQEMWPPTGQRWFSVIPAPPLFLMVL</sequence>
<dbReference type="AlphaFoldDB" id="A0A2M8L905"/>
<dbReference type="EMBL" id="PFEP01000026">
    <property type="protein sequence ID" value="PJE73102.1"/>
    <property type="molecule type" value="Genomic_DNA"/>
</dbReference>
<accession>A0A2M8L905</accession>
<evidence type="ECO:0000313" key="1">
    <source>
        <dbReference type="EMBL" id="PJE73102.1"/>
    </source>
</evidence>
<dbReference type="Proteomes" id="UP000230603">
    <property type="component" value="Unassembled WGS sequence"/>
</dbReference>
<evidence type="ECO:0000313" key="2">
    <source>
        <dbReference type="Proteomes" id="UP000230603"/>
    </source>
</evidence>
<gene>
    <name evidence="1" type="ORF">COV00_01665</name>
</gene>
<name>A0A2M8L905_9BACT</name>